<accession>A0AAD8N1W0</accession>
<feature type="compositionally biased region" description="Polar residues" evidence="5">
    <location>
        <begin position="10"/>
        <end position="19"/>
    </location>
</feature>
<keyword evidence="4" id="KW-0539">Nucleus</keyword>
<dbReference type="InterPro" id="IPR044159">
    <property type="entry name" value="IQM"/>
</dbReference>
<dbReference type="PANTHER" id="PTHR31250:SF10">
    <property type="entry name" value="IQ DOMAIN-CONTAINING PROTEIN IQM3"/>
    <property type="match status" value="1"/>
</dbReference>
<dbReference type="EMBL" id="JAUIZM010000003">
    <property type="protein sequence ID" value="KAK1393559.1"/>
    <property type="molecule type" value="Genomic_DNA"/>
</dbReference>
<protein>
    <submittedName>
        <fullName evidence="6">Uncharacterized protein</fullName>
    </submittedName>
</protein>
<evidence type="ECO:0000313" key="7">
    <source>
        <dbReference type="Proteomes" id="UP001237642"/>
    </source>
</evidence>
<dbReference type="GO" id="GO:0005737">
    <property type="term" value="C:cytoplasm"/>
    <property type="evidence" value="ECO:0007669"/>
    <property type="project" value="UniProtKB-SubCell"/>
</dbReference>
<reference evidence="6" key="2">
    <citation type="submission" date="2023-05" db="EMBL/GenBank/DDBJ databases">
        <authorList>
            <person name="Schelkunov M.I."/>
        </authorList>
    </citation>
    <scope>NUCLEOTIDE SEQUENCE</scope>
    <source>
        <strain evidence="6">Hsosn_3</strain>
        <tissue evidence="6">Leaf</tissue>
    </source>
</reference>
<organism evidence="6 7">
    <name type="scientific">Heracleum sosnowskyi</name>
    <dbReference type="NCBI Taxonomy" id="360622"/>
    <lineage>
        <taxon>Eukaryota</taxon>
        <taxon>Viridiplantae</taxon>
        <taxon>Streptophyta</taxon>
        <taxon>Embryophyta</taxon>
        <taxon>Tracheophyta</taxon>
        <taxon>Spermatophyta</taxon>
        <taxon>Magnoliopsida</taxon>
        <taxon>eudicotyledons</taxon>
        <taxon>Gunneridae</taxon>
        <taxon>Pentapetalae</taxon>
        <taxon>asterids</taxon>
        <taxon>campanulids</taxon>
        <taxon>Apiales</taxon>
        <taxon>Apiaceae</taxon>
        <taxon>Apioideae</taxon>
        <taxon>apioid superclade</taxon>
        <taxon>Tordylieae</taxon>
        <taxon>Tordyliinae</taxon>
        <taxon>Heracleum</taxon>
    </lineage>
</organism>
<proteinExistence type="predicted"/>
<evidence type="ECO:0000256" key="1">
    <source>
        <dbReference type="ARBA" id="ARBA00004123"/>
    </source>
</evidence>
<dbReference type="AlphaFoldDB" id="A0AAD8N1W0"/>
<evidence type="ECO:0000256" key="2">
    <source>
        <dbReference type="ARBA" id="ARBA00004496"/>
    </source>
</evidence>
<sequence>MEVDSGRMEPSSSRQSSILSVKGGVQVEVDGDVKCEGRESSDYCAAVVQRFYRGYRTCRLLADSVEELWWQAINYARLNHSSISFFNFSLPETISSRWIRISLNASKVGKGLSKDAKGQKLAFQHWIEAIDP</sequence>
<reference evidence="6" key="1">
    <citation type="submission" date="2023-02" db="EMBL/GenBank/DDBJ databases">
        <title>Genome of toxic invasive species Heracleum sosnowskyi carries increased number of genes despite the absence of recent whole-genome duplications.</title>
        <authorList>
            <person name="Schelkunov M."/>
            <person name="Shtratnikova V."/>
            <person name="Makarenko M."/>
            <person name="Klepikova A."/>
            <person name="Omelchenko D."/>
            <person name="Novikova G."/>
            <person name="Obukhova E."/>
            <person name="Bogdanov V."/>
            <person name="Penin A."/>
            <person name="Logacheva M."/>
        </authorList>
    </citation>
    <scope>NUCLEOTIDE SEQUENCE</scope>
    <source>
        <strain evidence="6">Hsosn_3</strain>
        <tissue evidence="6">Leaf</tissue>
    </source>
</reference>
<gene>
    <name evidence="6" type="ORF">POM88_012615</name>
</gene>
<name>A0AAD8N1W0_9APIA</name>
<evidence type="ECO:0000256" key="5">
    <source>
        <dbReference type="SAM" id="MobiDB-lite"/>
    </source>
</evidence>
<keyword evidence="7" id="KW-1185">Reference proteome</keyword>
<keyword evidence="3" id="KW-0963">Cytoplasm</keyword>
<comment type="caution">
    <text evidence="6">The sequence shown here is derived from an EMBL/GenBank/DDBJ whole genome shotgun (WGS) entry which is preliminary data.</text>
</comment>
<evidence type="ECO:0000256" key="3">
    <source>
        <dbReference type="ARBA" id="ARBA00022490"/>
    </source>
</evidence>
<comment type="subcellular location">
    <subcellularLocation>
        <location evidence="2">Cytoplasm</location>
    </subcellularLocation>
    <subcellularLocation>
        <location evidence="1">Nucleus</location>
    </subcellularLocation>
</comment>
<evidence type="ECO:0000313" key="6">
    <source>
        <dbReference type="EMBL" id="KAK1393559.1"/>
    </source>
</evidence>
<dbReference type="PANTHER" id="PTHR31250">
    <property type="entry name" value="IQ DOMAIN-CONTAINING PROTEIN IQM3"/>
    <property type="match status" value="1"/>
</dbReference>
<dbReference type="GO" id="GO:0005634">
    <property type="term" value="C:nucleus"/>
    <property type="evidence" value="ECO:0007669"/>
    <property type="project" value="UniProtKB-SubCell"/>
</dbReference>
<evidence type="ECO:0000256" key="4">
    <source>
        <dbReference type="ARBA" id="ARBA00023242"/>
    </source>
</evidence>
<feature type="region of interest" description="Disordered" evidence="5">
    <location>
        <begin position="1"/>
        <end position="20"/>
    </location>
</feature>
<dbReference type="Proteomes" id="UP001237642">
    <property type="component" value="Unassembled WGS sequence"/>
</dbReference>